<evidence type="ECO:0000313" key="2">
    <source>
        <dbReference type="EMBL" id="KAJ8877237.1"/>
    </source>
</evidence>
<evidence type="ECO:0000256" key="1">
    <source>
        <dbReference type="SAM" id="MobiDB-lite"/>
    </source>
</evidence>
<reference evidence="2 3" key="1">
    <citation type="submission" date="2023-02" db="EMBL/GenBank/DDBJ databases">
        <title>LHISI_Scaffold_Assembly.</title>
        <authorList>
            <person name="Stuart O.P."/>
            <person name="Cleave R."/>
            <person name="Magrath M.J.L."/>
            <person name="Mikheyev A.S."/>
        </authorList>
    </citation>
    <scope>NUCLEOTIDE SEQUENCE [LARGE SCALE GENOMIC DNA]</scope>
    <source>
        <strain evidence="2">Daus_M_001</strain>
        <tissue evidence="2">Leg muscle</tissue>
    </source>
</reference>
<gene>
    <name evidence="2" type="ORF">PR048_021691</name>
</gene>
<feature type="region of interest" description="Disordered" evidence="1">
    <location>
        <begin position="318"/>
        <end position="337"/>
    </location>
</feature>
<feature type="region of interest" description="Disordered" evidence="1">
    <location>
        <begin position="159"/>
        <end position="187"/>
    </location>
</feature>
<sequence>MSPKSGTCGHVFCEGIHDDNVRLKGKTRYQNLLSCLDVNVNVDEISRSSVAMEDQAISRAAGLGFCLSRLVAARRLLMFPAWSVSRWSLVVASHWAVGCECWRGAVNITPARQRQGGERDCCVREAGRRLARPRQTINSGAEPGPIGNGASQWRLQEKFQRRPPTAESDLPELSATEEQRDSSDISDALNEQRYKCPLMEFLSPIALEGMWGVVAPAHVSFNSPPSHTSSDVTGPLRGGAREARLSNPVCRERSLTPTPRYWLGVNSPLRRLADLYARARALMHVWTTHLSSLDTASRSATSCLTSQLGGAMVAERLARSPPTKANRAQSPAGSPDFRKWESCRTMPLVGGFSRGSPPPRHSSAAPYSLQSPTSALKTSLLRAAQSSLTHFSRASENMFEAILLAPPVEIKKIDLSTCARSGVGRDGPCKQLLAHRRGEHTGT</sequence>
<organism evidence="2 3">
    <name type="scientific">Dryococelus australis</name>
    <dbReference type="NCBI Taxonomy" id="614101"/>
    <lineage>
        <taxon>Eukaryota</taxon>
        <taxon>Metazoa</taxon>
        <taxon>Ecdysozoa</taxon>
        <taxon>Arthropoda</taxon>
        <taxon>Hexapoda</taxon>
        <taxon>Insecta</taxon>
        <taxon>Pterygota</taxon>
        <taxon>Neoptera</taxon>
        <taxon>Polyneoptera</taxon>
        <taxon>Phasmatodea</taxon>
        <taxon>Verophasmatodea</taxon>
        <taxon>Anareolatae</taxon>
        <taxon>Phasmatidae</taxon>
        <taxon>Eurycanthinae</taxon>
        <taxon>Dryococelus</taxon>
    </lineage>
</organism>
<proteinExistence type="predicted"/>
<protein>
    <submittedName>
        <fullName evidence="2">Uncharacterized protein</fullName>
    </submittedName>
</protein>
<keyword evidence="3" id="KW-1185">Reference proteome</keyword>
<accession>A0ABQ9GZ04</accession>
<name>A0ABQ9GZ04_9NEOP</name>
<evidence type="ECO:0000313" key="3">
    <source>
        <dbReference type="Proteomes" id="UP001159363"/>
    </source>
</evidence>
<dbReference type="EMBL" id="JARBHB010000008">
    <property type="protein sequence ID" value="KAJ8877237.1"/>
    <property type="molecule type" value="Genomic_DNA"/>
</dbReference>
<comment type="caution">
    <text evidence="2">The sequence shown here is derived from an EMBL/GenBank/DDBJ whole genome shotgun (WGS) entry which is preliminary data.</text>
</comment>
<dbReference type="Proteomes" id="UP001159363">
    <property type="component" value="Chromosome 7"/>
</dbReference>